<organism evidence="2 3">
    <name type="scientific">Halorubrum laminariae</name>
    <dbReference type="NCBI Taxonomy" id="1433523"/>
    <lineage>
        <taxon>Archaea</taxon>
        <taxon>Methanobacteriati</taxon>
        <taxon>Methanobacteriota</taxon>
        <taxon>Stenosarchaea group</taxon>
        <taxon>Halobacteria</taxon>
        <taxon>Halobacteriales</taxon>
        <taxon>Haloferacaceae</taxon>
        <taxon>Halorubrum</taxon>
    </lineage>
</organism>
<keyword evidence="3" id="KW-1185">Reference proteome</keyword>
<dbReference type="AlphaFoldDB" id="A0ABD6C362"/>
<name>A0ABD6C362_9EURY</name>
<evidence type="ECO:0000256" key="1">
    <source>
        <dbReference type="SAM" id="Phobius"/>
    </source>
</evidence>
<accession>A0ABD6C362</accession>
<dbReference type="Proteomes" id="UP001597185">
    <property type="component" value="Unassembled WGS sequence"/>
</dbReference>
<keyword evidence="1" id="KW-1133">Transmembrane helix</keyword>
<evidence type="ECO:0000313" key="2">
    <source>
        <dbReference type="EMBL" id="MFD1571872.1"/>
    </source>
</evidence>
<feature type="transmembrane region" description="Helical" evidence="1">
    <location>
        <begin position="97"/>
        <end position="119"/>
    </location>
</feature>
<evidence type="ECO:0000313" key="3">
    <source>
        <dbReference type="Proteomes" id="UP001597185"/>
    </source>
</evidence>
<proteinExistence type="predicted"/>
<keyword evidence="1" id="KW-0472">Membrane</keyword>
<feature type="transmembrane region" description="Helical" evidence="1">
    <location>
        <begin position="20"/>
        <end position="40"/>
    </location>
</feature>
<dbReference type="EMBL" id="JBHUDB010000017">
    <property type="protein sequence ID" value="MFD1571872.1"/>
    <property type="molecule type" value="Genomic_DNA"/>
</dbReference>
<reference evidence="2 3" key="1">
    <citation type="journal article" date="2019" name="Int. J. Syst. Evol. Microbiol.">
        <title>The Global Catalogue of Microorganisms (GCM) 10K type strain sequencing project: providing services to taxonomists for standard genome sequencing and annotation.</title>
        <authorList>
            <consortium name="The Broad Institute Genomics Platform"/>
            <consortium name="The Broad Institute Genome Sequencing Center for Infectious Disease"/>
            <person name="Wu L."/>
            <person name="Ma J."/>
        </authorList>
    </citation>
    <scope>NUCLEOTIDE SEQUENCE [LARGE SCALE GENOMIC DNA]</scope>
    <source>
        <strain evidence="2 3">CGMCC 1.12689</strain>
    </source>
</reference>
<comment type="caution">
    <text evidence="2">The sequence shown here is derived from an EMBL/GenBank/DDBJ whole genome shotgun (WGS) entry which is preliminary data.</text>
</comment>
<keyword evidence="1" id="KW-0812">Transmembrane</keyword>
<sequence>MVPYISEVLFNEPQGRRIGLFQLGISLTFLCMFVYVWSVGDAGETRWLLFMIVGTALSGIAESLPETQLQAVGVLRFMAVLVLLCGVAVPFLGLGFIVATGMLGTLIGVFGGFFGGWVAKKANLEIGR</sequence>
<evidence type="ECO:0008006" key="4">
    <source>
        <dbReference type="Google" id="ProtNLM"/>
    </source>
</evidence>
<dbReference type="RefSeq" id="WP_256419521.1">
    <property type="nucleotide sequence ID" value="NZ_JANHDL010000024.1"/>
</dbReference>
<gene>
    <name evidence="2" type="ORF">ACFR9T_15010</name>
</gene>
<feature type="transmembrane region" description="Helical" evidence="1">
    <location>
        <begin position="71"/>
        <end position="91"/>
    </location>
</feature>
<feature type="transmembrane region" description="Helical" evidence="1">
    <location>
        <begin position="46"/>
        <end position="64"/>
    </location>
</feature>
<protein>
    <recommendedName>
        <fullName evidence="4">Major facilitator superfamily (MFS) profile domain-containing protein</fullName>
    </recommendedName>
</protein>
<dbReference type="InterPro" id="IPR058324">
    <property type="entry name" value="DUF8011"/>
</dbReference>
<dbReference type="Pfam" id="PF26041">
    <property type="entry name" value="DUF8011"/>
    <property type="match status" value="1"/>
</dbReference>